<gene>
    <name evidence="3" type="ORF">GS660_14700</name>
</gene>
<accession>A0A6L8VJE4</accession>
<dbReference type="OrthoDB" id="7844015at2"/>
<dbReference type="InterPro" id="IPR021457">
    <property type="entry name" value="DUF3108"/>
</dbReference>
<reference evidence="3 4" key="1">
    <citation type="submission" date="2020-01" db="EMBL/GenBank/DDBJ databases">
        <title>Frigidibacter albus SP32T (=CGMCC 1.13995T).</title>
        <authorList>
            <person name="Liao X."/>
        </authorList>
    </citation>
    <scope>NUCLEOTIDE SEQUENCE [LARGE SCALE GENOMIC DNA]</scope>
    <source>
        <strain evidence="3 4">SP32</strain>
    </source>
</reference>
<comment type="caution">
    <text evidence="3">The sequence shown here is derived from an EMBL/GenBank/DDBJ whole genome shotgun (WGS) entry which is preliminary data.</text>
</comment>
<evidence type="ECO:0000256" key="1">
    <source>
        <dbReference type="SAM" id="MobiDB-lite"/>
    </source>
</evidence>
<evidence type="ECO:0000313" key="3">
    <source>
        <dbReference type="EMBL" id="MZQ90343.1"/>
    </source>
</evidence>
<dbReference type="EMBL" id="WWNR01000009">
    <property type="protein sequence ID" value="MZQ90343.1"/>
    <property type="molecule type" value="Genomic_DNA"/>
</dbReference>
<proteinExistence type="predicted"/>
<dbReference type="AlphaFoldDB" id="A0A6L8VJE4"/>
<feature type="chain" id="PRO_5026892443" evidence="2">
    <location>
        <begin position="35"/>
        <end position="252"/>
    </location>
</feature>
<dbReference type="RefSeq" id="WP_161347730.1">
    <property type="nucleotide sequence ID" value="NZ_BMGW01000009.1"/>
</dbReference>
<feature type="signal peptide" evidence="2">
    <location>
        <begin position="1"/>
        <end position="34"/>
    </location>
</feature>
<sequence>MAPLLHRFLPSRPALAAFALALAALPLGPLPAAANQTDSAIFDLHLRGLKAGTLSVSGAINGSTYAASGKLQSSGILAAIKKISYDAKVSGNVSGARYTPRTYQEKADTGSRQSESVMDYNAGVPQLKVYNPPRKPEDQDIDPATQGGTVDPMTAAYATLRDVPEAEACQLSLTLFDGKRRSQVQLSNPEMQGGRITCAGEYRRLEGFSAKDMAEKTRFPFRLIYNPAQNGVLRVGEVQMDTLYGKGVLKRR</sequence>
<dbReference type="Proteomes" id="UP000477083">
    <property type="component" value="Unassembled WGS sequence"/>
</dbReference>
<protein>
    <submittedName>
        <fullName evidence="3">DUF3108 domain-containing protein</fullName>
    </submittedName>
</protein>
<evidence type="ECO:0000256" key="2">
    <source>
        <dbReference type="SAM" id="SignalP"/>
    </source>
</evidence>
<organism evidence="3 4">
    <name type="scientific">Frigidibacter albus</name>
    <dbReference type="NCBI Taxonomy" id="1465486"/>
    <lineage>
        <taxon>Bacteria</taxon>
        <taxon>Pseudomonadati</taxon>
        <taxon>Pseudomonadota</taxon>
        <taxon>Alphaproteobacteria</taxon>
        <taxon>Rhodobacterales</taxon>
        <taxon>Paracoccaceae</taxon>
        <taxon>Frigidibacter</taxon>
    </lineage>
</organism>
<keyword evidence="2" id="KW-0732">Signal</keyword>
<keyword evidence="4" id="KW-1185">Reference proteome</keyword>
<feature type="region of interest" description="Disordered" evidence="1">
    <location>
        <begin position="130"/>
        <end position="149"/>
    </location>
</feature>
<evidence type="ECO:0000313" key="4">
    <source>
        <dbReference type="Proteomes" id="UP000477083"/>
    </source>
</evidence>
<name>A0A6L8VJE4_9RHOB</name>
<dbReference type="Pfam" id="PF11306">
    <property type="entry name" value="DUF3108"/>
    <property type="match status" value="1"/>
</dbReference>